<sequence length="696" mass="79555">MEAGILHPNWNLGGVQQHLRSDGQDRQRACRYFHLAYPEIGDNLLTIYEKWGQDLTVQGRLTNCFRRHDGDTLEKESICKLATIASQAGSTAYDYLIDAFYQRLKSKENSAAGPPTRHRITPNEIEEIWAGLSLNSYQGMSQSPTRQPLMNCGPVHPRFDTFYNQALARQNLDLYQSQKTVYGNGIPLEFGQPIRPLPLISDRNYQPGSERVPWTNVNLDAIWSELHHEINKIRKETRETIEKNVNVAQAQLRTDIVAELKSSLGQEITSTLKRLLKQEVVQECQQEIEQKVNEAVQHERQSKIKKQTKEVLKHELKADLVDQIDQAVKREMLNHAQKELEASFKDDLFERLRGNIGQDVISRLLGQNNNPKTLDSKQQVPTEDDYTSRFRETSLQNKRVAPEAEMERGQFNKKPKVEKDEAHTSSKDPRLFRSGSNANKSSNEPSKDEKTWTLDRFESKNAIYETGRIKLILNTAKKILSLHRSDADSSISFELTPFFKNARVCHSQSWVTNRKNSDTHSIWLKVSNANAFTVADLARELCSLDPRTGMIFKQPIDACYSEWSKFRTNHLSSSNWGSSALQKKTWPIRSLHTSRETFTGKALQLALSQDSKSLSIHNKKIIHKLDTRIEQASSCRYSNKMVYLETSKDSCDATWIVTVEQSRSLVAELERVANIKAEALPAPAMNERFNSWKGGE</sequence>
<keyword evidence="3" id="KW-1185">Reference proteome</keyword>
<organism evidence="2 3">
    <name type="scientific">Gomphillus americanus</name>
    <dbReference type="NCBI Taxonomy" id="1940652"/>
    <lineage>
        <taxon>Eukaryota</taxon>
        <taxon>Fungi</taxon>
        <taxon>Dikarya</taxon>
        <taxon>Ascomycota</taxon>
        <taxon>Pezizomycotina</taxon>
        <taxon>Lecanoromycetes</taxon>
        <taxon>OSLEUM clade</taxon>
        <taxon>Ostropomycetidae</taxon>
        <taxon>Ostropales</taxon>
        <taxon>Graphidaceae</taxon>
        <taxon>Gomphilloideae</taxon>
        <taxon>Gomphillus</taxon>
    </lineage>
</organism>
<comment type="caution">
    <text evidence="2">The sequence shown here is derived from an EMBL/GenBank/DDBJ whole genome shotgun (WGS) entry which is preliminary data.</text>
</comment>
<evidence type="ECO:0000313" key="3">
    <source>
        <dbReference type="Proteomes" id="UP000664169"/>
    </source>
</evidence>
<dbReference type="AlphaFoldDB" id="A0A8H3FEQ3"/>
<feature type="compositionally biased region" description="Polar residues" evidence="1">
    <location>
        <begin position="365"/>
        <end position="381"/>
    </location>
</feature>
<evidence type="ECO:0000256" key="1">
    <source>
        <dbReference type="SAM" id="MobiDB-lite"/>
    </source>
</evidence>
<feature type="compositionally biased region" description="Polar residues" evidence="1">
    <location>
        <begin position="434"/>
        <end position="444"/>
    </location>
</feature>
<feature type="compositionally biased region" description="Basic and acidic residues" evidence="1">
    <location>
        <begin position="400"/>
        <end position="431"/>
    </location>
</feature>
<reference evidence="2" key="1">
    <citation type="submission" date="2021-03" db="EMBL/GenBank/DDBJ databases">
        <authorList>
            <person name="Tagirdzhanova G."/>
        </authorList>
    </citation>
    <scope>NUCLEOTIDE SEQUENCE</scope>
</reference>
<gene>
    <name evidence="2" type="ORF">GOMPHAMPRED_002770</name>
</gene>
<protein>
    <submittedName>
        <fullName evidence="2">Uncharacterized protein</fullName>
    </submittedName>
</protein>
<accession>A0A8H3FEQ3</accession>
<dbReference type="EMBL" id="CAJPDQ010000019">
    <property type="protein sequence ID" value="CAF9923209.1"/>
    <property type="molecule type" value="Genomic_DNA"/>
</dbReference>
<proteinExistence type="predicted"/>
<evidence type="ECO:0000313" key="2">
    <source>
        <dbReference type="EMBL" id="CAF9923209.1"/>
    </source>
</evidence>
<dbReference type="Proteomes" id="UP000664169">
    <property type="component" value="Unassembled WGS sequence"/>
</dbReference>
<feature type="region of interest" description="Disordered" evidence="1">
    <location>
        <begin position="363"/>
        <end position="452"/>
    </location>
</feature>
<name>A0A8H3FEQ3_9LECA</name>